<dbReference type="AlphaFoldDB" id="A0A4P9UNP0"/>
<dbReference type="STRING" id="675511.GCA_000341735_01504"/>
<gene>
    <name evidence="1" type="ORF">EQU24_07600</name>
</gene>
<dbReference type="Proteomes" id="UP000305881">
    <property type="component" value="Chromosome"/>
</dbReference>
<name>A0A4P9UNP0_METBY</name>
<sequence length="209" mass="23332">MKWGAIILTAWLMAGCVPRQRLDLDTFYAHQPRSILVVPVVNESPEVTAQSVFISTISRPLAERGYYVFPVYLTDMILRDFGLVEAGHIHQMPVDRFFELFGADAVLFVTIKDWSTKYLVVASSVVVTMEYVLKDAKTGLVLWENQQTYTHDSGGGGHPIAMAVAAAINALVTDYLPLARKANFMAFAPPKGLPAGPYHPEYKKDHERF</sequence>
<organism evidence="1 2">
    <name type="scientific">Methylotuvimicrobium buryatense</name>
    <name type="common">Methylomicrobium buryatense</name>
    <dbReference type="NCBI Taxonomy" id="95641"/>
    <lineage>
        <taxon>Bacteria</taxon>
        <taxon>Pseudomonadati</taxon>
        <taxon>Pseudomonadota</taxon>
        <taxon>Gammaproteobacteria</taxon>
        <taxon>Methylococcales</taxon>
        <taxon>Methylococcaceae</taxon>
        <taxon>Methylotuvimicrobium</taxon>
    </lineage>
</organism>
<keyword evidence="2" id="KW-1185">Reference proteome</keyword>
<reference evidence="2" key="1">
    <citation type="journal article" date="2019" name="J. Bacteriol.">
        <title>A Mutagenic Screen Identifies a TonB-Dependent Receptor Required for the Lanthanide Metal Switch in the Type I Methanotroph 'Methylotuvimicrobium buryatense' 5GB1C.</title>
        <authorList>
            <person name="Groom J.D."/>
            <person name="Ford S.M."/>
            <person name="Pesesky M.W."/>
            <person name="Lidstrom M.E."/>
        </authorList>
    </citation>
    <scope>NUCLEOTIDE SEQUENCE [LARGE SCALE GENOMIC DNA]</scope>
    <source>
        <strain evidence="2">5GB1C</strain>
    </source>
</reference>
<proteinExistence type="predicted"/>
<dbReference type="Pfam" id="PF05643">
    <property type="entry name" value="GNA1162-like"/>
    <property type="match status" value="1"/>
</dbReference>
<evidence type="ECO:0008006" key="3">
    <source>
        <dbReference type="Google" id="ProtNLM"/>
    </source>
</evidence>
<dbReference type="Gene3D" id="3.40.50.10610">
    <property type="entry name" value="ABC-type transport auxiliary lipoprotein component"/>
    <property type="match status" value="1"/>
</dbReference>
<evidence type="ECO:0000313" key="1">
    <source>
        <dbReference type="EMBL" id="QCW82123.1"/>
    </source>
</evidence>
<evidence type="ECO:0000313" key="2">
    <source>
        <dbReference type="Proteomes" id="UP000305881"/>
    </source>
</evidence>
<dbReference type="InterPro" id="IPR008517">
    <property type="entry name" value="GNA1162-like"/>
</dbReference>
<dbReference type="KEGG" id="mbur:EQU24_07600"/>
<protein>
    <recommendedName>
        <fullName evidence="3">Lipoprotein</fullName>
    </recommendedName>
</protein>
<accession>A0A4P9UNP0</accession>
<dbReference type="RefSeq" id="WP_017840063.1">
    <property type="nucleotide sequence ID" value="NZ_CP035467.1"/>
</dbReference>
<dbReference type="EMBL" id="CP035467">
    <property type="protein sequence ID" value="QCW82123.1"/>
    <property type="molecule type" value="Genomic_DNA"/>
</dbReference>
<dbReference type="OrthoDB" id="1014694at2"/>
<dbReference type="PROSITE" id="PS51257">
    <property type="entry name" value="PROKAR_LIPOPROTEIN"/>
    <property type="match status" value="1"/>
</dbReference>